<name>A0A5B8UXL4_9SPHI</name>
<keyword evidence="3" id="KW-1185">Reference proteome</keyword>
<organism evidence="2 3">
    <name type="scientific">Mucilaginibacter ginsenosidivorans</name>
    <dbReference type="NCBI Taxonomy" id="398053"/>
    <lineage>
        <taxon>Bacteria</taxon>
        <taxon>Pseudomonadati</taxon>
        <taxon>Bacteroidota</taxon>
        <taxon>Sphingobacteriia</taxon>
        <taxon>Sphingobacteriales</taxon>
        <taxon>Sphingobacteriaceae</taxon>
        <taxon>Mucilaginibacter</taxon>
    </lineage>
</organism>
<dbReference type="RefSeq" id="WP_147032266.1">
    <property type="nucleotide sequence ID" value="NZ_CP042436.1"/>
</dbReference>
<gene>
    <name evidence="2" type="ORF">FRZ54_14275</name>
</gene>
<dbReference type="Proteomes" id="UP000321479">
    <property type="component" value="Chromosome"/>
</dbReference>
<reference evidence="2 3" key="1">
    <citation type="journal article" date="2017" name="Curr. Microbiol.">
        <title>Mucilaginibacter ginsenosidivorans sp. nov., Isolated from Soil of Ginseng Field.</title>
        <authorList>
            <person name="Kim M.M."/>
            <person name="Siddiqi M.Z."/>
            <person name="Im W.T."/>
        </authorList>
    </citation>
    <scope>NUCLEOTIDE SEQUENCE [LARGE SCALE GENOMIC DNA]</scope>
    <source>
        <strain evidence="2 3">Gsoil 3017</strain>
    </source>
</reference>
<feature type="chain" id="PRO_5022810361" description="4-hydroxy-3-methylbut-2-enyl diphosphate reductase" evidence="1">
    <location>
        <begin position="21"/>
        <end position="381"/>
    </location>
</feature>
<evidence type="ECO:0008006" key="4">
    <source>
        <dbReference type="Google" id="ProtNLM"/>
    </source>
</evidence>
<feature type="signal peptide" evidence="1">
    <location>
        <begin position="1"/>
        <end position="20"/>
    </location>
</feature>
<evidence type="ECO:0000313" key="3">
    <source>
        <dbReference type="Proteomes" id="UP000321479"/>
    </source>
</evidence>
<proteinExistence type="predicted"/>
<dbReference type="KEGG" id="mgin:FRZ54_14275"/>
<protein>
    <recommendedName>
        <fullName evidence="4">4-hydroxy-3-methylbut-2-enyl diphosphate reductase</fullName>
    </recommendedName>
</protein>
<evidence type="ECO:0000256" key="1">
    <source>
        <dbReference type="SAM" id="SignalP"/>
    </source>
</evidence>
<dbReference type="EMBL" id="CP042436">
    <property type="protein sequence ID" value="QEC63692.1"/>
    <property type="molecule type" value="Genomic_DNA"/>
</dbReference>
<accession>A0A5B8UXL4</accession>
<evidence type="ECO:0000313" key="2">
    <source>
        <dbReference type="EMBL" id="QEC63692.1"/>
    </source>
</evidence>
<keyword evidence="1" id="KW-0732">Signal</keyword>
<sequence length="381" mass="43012">MNKKTIISCFAVLTLSTSFAGTAFSQQKAKSEDEEQDRWGHSPGTWDAVVKDGIVNIQFYGRHWSNGRNFTMAELGTLPAGKIGEFTLSRESGKMTFKGVFQDHWGHGSYTFEQNASFKSYLEQKGYSGLDDELMLAVFFTDINKAYFDFMKDNGYPSISNDQFKDLAEQNMSRKVLEDYFTMFKAEGYGHQPIDKLVELREHGVTAKYIASIHQMGYKGFSLDKALELRDHGVTADYIASLKKMGDPNVTLDQAQDLRDHGVTTEYVASLKKLGYPNMTLDKAQELRDHGVTVEYVNSMQKLGYKDITLDKAQDLRDHGVTAGFIKSINDLGFKNISLEKAEDLRNHGVTASYIKKMKSKGIKLDTLDDFIKLRDTGFDD</sequence>
<dbReference type="OrthoDB" id="786268at2"/>
<dbReference type="AlphaFoldDB" id="A0A5B8UXL4"/>